<keyword evidence="4 6" id="KW-0067">ATP-binding</keyword>
<feature type="domain" description="ABC transporter" evidence="5">
    <location>
        <begin position="4"/>
        <end position="232"/>
    </location>
</feature>
<comment type="caution">
    <text evidence="6">The sequence shown here is derived from an EMBL/GenBank/DDBJ whole genome shotgun (WGS) entry which is preliminary data.</text>
</comment>
<evidence type="ECO:0000256" key="2">
    <source>
        <dbReference type="ARBA" id="ARBA00022448"/>
    </source>
</evidence>
<dbReference type="SUPFAM" id="SSF52540">
    <property type="entry name" value="P-loop containing nucleoside triphosphate hydrolases"/>
    <property type="match status" value="1"/>
</dbReference>
<protein>
    <submittedName>
        <fullName evidence="6">ABC-2 type transport system ATP-binding protein</fullName>
    </submittedName>
</protein>
<evidence type="ECO:0000256" key="3">
    <source>
        <dbReference type="ARBA" id="ARBA00022741"/>
    </source>
</evidence>
<dbReference type="EMBL" id="QGGY01000012">
    <property type="protein sequence ID" value="PWJ73497.1"/>
    <property type="molecule type" value="Genomic_DNA"/>
</dbReference>
<name>A0AB73T0Q9_9FIRM</name>
<dbReference type="RefSeq" id="WP_109747680.1">
    <property type="nucleotide sequence ID" value="NZ_JANKBI010000013.1"/>
</dbReference>
<reference evidence="6 7" key="1">
    <citation type="submission" date="2018-05" db="EMBL/GenBank/DDBJ databases">
        <authorList>
            <person name="Goeker M."/>
            <person name="Huntemann M."/>
            <person name="Clum A."/>
            <person name="Pillay M."/>
            <person name="Palaniappan K."/>
            <person name="Varghese N."/>
            <person name="Mikhailova N."/>
            <person name="Stamatis D."/>
            <person name="Reddy T."/>
            <person name="Daum C."/>
            <person name="Shapiro N."/>
            <person name="Ivanova N."/>
            <person name="Kyrpides N."/>
            <person name="Woyke T."/>
        </authorList>
    </citation>
    <scope>NUCLEOTIDE SEQUENCE [LARGE SCALE GENOMIC DNA]</scope>
    <source>
        <strain evidence="6 7">DSM 26524</strain>
    </source>
</reference>
<evidence type="ECO:0000256" key="1">
    <source>
        <dbReference type="ARBA" id="ARBA00005417"/>
    </source>
</evidence>
<dbReference type="Gene3D" id="3.40.50.300">
    <property type="entry name" value="P-loop containing nucleotide triphosphate hydrolases"/>
    <property type="match status" value="1"/>
</dbReference>
<dbReference type="GO" id="GO:0016887">
    <property type="term" value="F:ATP hydrolysis activity"/>
    <property type="evidence" value="ECO:0007669"/>
    <property type="project" value="InterPro"/>
</dbReference>
<dbReference type="InterPro" id="IPR027417">
    <property type="entry name" value="P-loop_NTPase"/>
</dbReference>
<dbReference type="GO" id="GO:0005524">
    <property type="term" value="F:ATP binding"/>
    <property type="evidence" value="ECO:0007669"/>
    <property type="project" value="UniProtKB-KW"/>
</dbReference>
<evidence type="ECO:0000256" key="4">
    <source>
        <dbReference type="ARBA" id="ARBA00022840"/>
    </source>
</evidence>
<dbReference type="Proteomes" id="UP000245412">
    <property type="component" value="Unassembled WGS sequence"/>
</dbReference>
<sequence>MNALEIKGLVKRFGSHTVIEGLSFEVPENCVYGFIGQNGAGKTTTMKMILGLLKPDEGSIRVYNEQVRYGQTDTNRYIGYLPDVPEFYNYMRPAEYLRLCGEITGCPSGSLKQKSGELLELVGLKNVNKKIGGFSRGMKQRLGFAQALLNEPRLLLCDEPTSALDPVGRKEILDILENIKGKTTVIFSTHILSDVERVCDRIAVLDQGRLRLEGPLDEIKKKHRSGKLLAEFGTEKEAAGFEAMDFVKKTGADVKREGRKVILCSGNTREVQKAILCGLAGMDDMPLKIEVLEPSLENLFMEVVE</sequence>
<dbReference type="PANTHER" id="PTHR43335:SF4">
    <property type="entry name" value="ABC TRANSPORTER, ATP-BINDING PROTEIN"/>
    <property type="match status" value="1"/>
</dbReference>
<evidence type="ECO:0000259" key="5">
    <source>
        <dbReference type="PROSITE" id="PS50893"/>
    </source>
</evidence>
<accession>A0AB73T0Q9</accession>
<keyword evidence="3" id="KW-0547">Nucleotide-binding</keyword>
<comment type="similarity">
    <text evidence="1">Belongs to the ABC transporter superfamily.</text>
</comment>
<dbReference type="PANTHER" id="PTHR43335">
    <property type="entry name" value="ABC TRANSPORTER, ATP-BINDING PROTEIN"/>
    <property type="match status" value="1"/>
</dbReference>
<dbReference type="PROSITE" id="PS50893">
    <property type="entry name" value="ABC_TRANSPORTER_2"/>
    <property type="match status" value="1"/>
</dbReference>
<dbReference type="SMART" id="SM00382">
    <property type="entry name" value="AAA"/>
    <property type="match status" value="1"/>
</dbReference>
<dbReference type="InterPro" id="IPR003439">
    <property type="entry name" value="ABC_transporter-like_ATP-bd"/>
</dbReference>
<proteinExistence type="inferred from homology"/>
<evidence type="ECO:0000313" key="6">
    <source>
        <dbReference type="EMBL" id="PWJ73497.1"/>
    </source>
</evidence>
<dbReference type="Pfam" id="PF00005">
    <property type="entry name" value="ABC_tran"/>
    <property type="match status" value="1"/>
</dbReference>
<keyword evidence="2" id="KW-0813">Transport</keyword>
<dbReference type="CDD" id="cd03230">
    <property type="entry name" value="ABC_DR_subfamily_A"/>
    <property type="match status" value="1"/>
</dbReference>
<organism evidence="6 7">
    <name type="scientific">Murimonas intestini</name>
    <dbReference type="NCBI Taxonomy" id="1337051"/>
    <lineage>
        <taxon>Bacteria</taxon>
        <taxon>Bacillati</taxon>
        <taxon>Bacillota</taxon>
        <taxon>Clostridia</taxon>
        <taxon>Lachnospirales</taxon>
        <taxon>Lachnospiraceae</taxon>
        <taxon>Murimonas</taxon>
    </lineage>
</organism>
<evidence type="ECO:0000313" key="7">
    <source>
        <dbReference type="Proteomes" id="UP000245412"/>
    </source>
</evidence>
<keyword evidence="7" id="KW-1185">Reference proteome</keyword>
<gene>
    <name evidence="6" type="ORF">C7383_11272</name>
</gene>
<dbReference type="InterPro" id="IPR003593">
    <property type="entry name" value="AAA+_ATPase"/>
</dbReference>
<dbReference type="AlphaFoldDB" id="A0AB73T0Q9"/>